<evidence type="ECO:0000259" key="9">
    <source>
        <dbReference type="Pfam" id="PF16363"/>
    </source>
</evidence>
<dbReference type="Gene3D" id="3.40.50.720">
    <property type="entry name" value="NAD(P)-binding Rossmann-like Domain"/>
    <property type="match status" value="1"/>
</dbReference>
<dbReference type="NCBIfam" id="TIGR01181">
    <property type="entry name" value="dTDP_gluc_dehyt"/>
    <property type="match status" value="1"/>
</dbReference>
<gene>
    <name evidence="10" type="primary">rfbB</name>
    <name evidence="10" type="ORF">C7B45_00280</name>
</gene>
<comment type="catalytic activity">
    <reaction evidence="1 8">
        <text>dTDP-alpha-D-glucose = dTDP-4-dehydro-6-deoxy-alpha-D-glucose + H2O</text>
        <dbReference type="Rhea" id="RHEA:17221"/>
        <dbReference type="ChEBI" id="CHEBI:15377"/>
        <dbReference type="ChEBI" id="CHEBI:57477"/>
        <dbReference type="ChEBI" id="CHEBI:57649"/>
        <dbReference type="EC" id="4.2.1.46"/>
    </reaction>
</comment>
<dbReference type="Pfam" id="PF16363">
    <property type="entry name" value="GDP_Man_Dehyd"/>
    <property type="match status" value="1"/>
</dbReference>
<evidence type="ECO:0000256" key="2">
    <source>
        <dbReference type="ARBA" id="ARBA00001911"/>
    </source>
</evidence>
<feature type="domain" description="NAD(P)-binding" evidence="9">
    <location>
        <begin position="4"/>
        <end position="305"/>
    </location>
</feature>
<evidence type="ECO:0000256" key="8">
    <source>
        <dbReference type="RuleBase" id="RU004473"/>
    </source>
</evidence>
<comment type="cofactor">
    <cofactor evidence="2 8">
        <name>NAD(+)</name>
        <dbReference type="ChEBI" id="CHEBI:57540"/>
    </cofactor>
</comment>
<evidence type="ECO:0000256" key="4">
    <source>
        <dbReference type="ARBA" id="ARBA00011990"/>
    </source>
</evidence>
<dbReference type="GO" id="GO:0009225">
    <property type="term" value="P:nucleotide-sugar metabolic process"/>
    <property type="evidence" value="ECO:0007669"/>
    <property type="project" value="InterPro"/>
</dbReference>
<dbReference type="Proteomes" id="UP000241848">
    <property type="component" value="Unassembled WGS sequence"/>
</dbReference>
<dbReference type="InterPro" id="IPR005888">
    <property type="entry name" value="dTDP_Gluc_deHydtase"/>
</dbReference>
<accession>A0A2T2WPC1</accession>
<dbReference type="AlphaFoldDB" id="A0A2T2WPC1"/>
<comment type="similarity">
    <text evidence="3 8">Belongs to the NAD(P)-dependent epimerase/dehydratase family. dTDP-glucose dehydratase subfamily.</text>
</comment>
<evidence type="ECO:0000256" key="5">
    <source>
        <dbReference type="ARBA" id="ARBA00016977"/>
    </source>
</evidence>
<evidence type="ECO:0000256" key="3">
    <source>
        <dbReference type="ARBA" id="ARBA00008178"/>
    </source>
</evidence>
<dbReference type="PANTHER" id="PTHR43000">
    <property type="entry name" value="DTDP-D-GLUCOSE 4,6-DEHYDRATASE-RELATED"/>
    <property type="match status" value="1"/>
</dbReference>
<comment type="caution">
    <text evidence="10">The sequence shown here is derived from an EMBL/GenBank/DDBJ whole genome shotgun (WGS) entry which is preliminary data.</text>
</comment>
<dbReference type="CDD" id="cd05246">
    <property type="entry name" value="dTDP_GD_SDR_e"/>
    <property type="match status" value="1"/>
</dbReference>
<dbReference type="GO" id="GO:0008460">
    <property type="term" value="F:dTDP-glucose 4,6-dehydratase activity"/>
    <property type="evidence" value="ECO:0007669"/>
    <property type="project" value="UniProtKB-EC"/>
</dbReference>
<evidence type="ECO:0000313" key="10">
    <source>
        <dbReference type="EMBL" id="PSR24090.1"/>
    </source>
</evidence>
<evidence type="ECO:0000313" key="11">
    <source>
        <dbReference type="Proteomes" id="UP000241848"/>
    </source>
</evidence>
<evidence type="ECO:0000256" key="7">
    <source>
        <dbReference type="ARBA" id="ARBA00023239"/>
    </source>
</evidence>
<organism evidence="10 11">
    <name type="scientific">Sulfobacillus acidophilus</name>
    <dbReference type="NCBI Taxonomy" id="53633"/>
    <lineage>
        <taxon>Bacteria</taxon>
        <taxon>Bacillati</taxon>
        <taxon>Bacillota</taxon>
        <taxon>Clostridia</taxon>
        <taxon>Eubacteriales</taxon>
        <taxon>Clostridiales Family XVII. Incertae Sedis</taxon>
        <taxon>Sulfobacillus</taxon>
    </lineage>
</organism>
<evidence type="ECO:0000256" key="6">
    <source>
        <dbReference type="ARBA" id="ARBA00023027"/>
    </source>
</evidence>
<protein>
    <recommendedName>
        <fullName evidence="5 8">dTDP-glucose 4,6-dehydratase</fullName>
        <ecNumber evidence="4 8">4.2.1.46</ecNumber>
    </recommendedName>
</protein>
<keyword evidence="6" id="KW-0520">NAD</keyword>
<reference evidence="10 11" key="1">
    <citation type="journal article" date="2014" name="BMC Genomics">
        <title>Comparison of environmental and isolate Sulfobacillus genomes reveals diverse carbon, sulfur, nitrogen, and hydrogen metabolisms.</title>
        <authorList>
            <person name="Justice N.B."/>
            <person name="Norman A."/>
            <person name="Brown C.T."/>
            <person name="Singh A."/>
            <person name="Thomas B.C."/>
            <person name="Banfield J.F."/>
        </authorList>
    </citation>
    <scope>NUCLEOTIDE SEQUENCE [LARGE SCALE GENOMIC DNA]</scope>
    <source>
        <strain evidence="10">AMDSBA3</strain>
    </source>
</reference>
<keyword evidence="7 8" id="KW-0456">Lyase</keyword>
<evidence type="ECO:0000256" key="1">
    <source>
        <dbReference type="ARBA" id="ARBA00001539"/>
    </source>
</evidence>
<dbReference type="InterPro" id="IPR036291">
    <property type="entry name" value="NAD(P)-bd_dom_sf"/>
</dbReference>
<dbReference type="Gene3D" id="3.90.25.10">
    <property type="entry name" value="UDP-galactose 4-epimerase, domain 1"/>
    <property type="match status" value="1"/>
</dbReference>
<dbReference type="SUPFAM" id="SSF51735">
    <property type="entry name" value="NAD(P)-binding Rossmann-fold domains"/>
    <property type="match status" value="1"/>
</dbReference>
<proteinExistence type="inferred from homology"/>
<dbReference type="EMBL" id="PXYV01000001">
    <property type="protein sequence ID" value="PSR24090.1"/>
    <property type="molecule type" value="Genomic_DNA"/>
</dbReference>
<dbReference type="EC" id="4.2.1.46" evidence="4 8"/>
<name>A0A2T2WPC1_9FIRM</name>
<sequence>MRILVTGGLGFIGSHLVRRLLREPEVLVTNLDVLTYAGNLANVADVAGSDRYVWEQSSITDEVAVDRILRETQYDAIINLAAESHVDRSISDGLPFVKTNVVGTQVLLEAARRHQVGRFVQVSTDEVYGSLGEHGYFTELSPLQPNSPYSASKASADLLVLAAYRTYGQNVVVTRCSNNYGPYQFPEKLIPLYITNGIEGKPWPLYGDGLNVRDWLHVEDHVDALWLALSRGQAGEIYNIGGHNERTNRQVALTLLDIMGLSPDIVVSVPDRPGHDRRYAIDPSKAMRELGFFPRHDWTEGMRETVRWYETHPKWWQTIKSGEYLQFYQRQYGRLGDAPHES</sequence>
<dbReference type="InterPro" id="IPR016040">
    <property type="entry name" value="NAD(P)-bd_dom"/>
</dbReference>